<dbReference type="Proteomes" id="UP000268535">
    <property type="component" value="Unassembled WGS sequence"/>
</dbReference>
<feature type="domain" description="UBC core" evidence="2">
    <location>
        <begin position="1"/>
        <end position="104"/>
    </location>
</feature>
<feature type="non-terminal residue" evidence="3">
    <location>
        <position position="104"/>
    </location>
</feature>
<dbReference type="SUPFAM" id="SSF54495">
    <property type="entry name" value="UBC-like"/>
    <property type="match status" value="1"/>
</dbReference>
<dbReference type="InterPro" id="IPR050113">
    <property type="entry name" value="Ub_conjugating_enzyme"/>
</dbReference>
<dbReference type="PROSITE" id="PS50127">
    <property type="entry name" value="UBC_2"/>
    <property type="match status" value="1"/>
</dbReference>
<dbReference type="SMART" id="SM00212">
    <property type="entry name" value="UBCc"/>
    <property type="match status" value="1"/>
</dbReference>
<organism evidence="3 4">
    <name type="scientific">Caulochytrium protostelioides</name>
    <dbReference type="NCBI Taxonomy" id="1555241"/>
    <lineage>
        <taxon>Eukaryota</taxon>
        <taxon>Fungi</taxon>
        <taxon>Fungi incertae sedis</taxon>
        <taxon>Chytridiomycota</taxon>
        <taxon>Chytridiomycota incertae sedis</taxon>
        <taxon>Chytridiomycetes</taxon>
        <taxon>Caulochytriales</taxon>
        <taxon>Caulochytriaceae</taxon>
        <taxon>Caulochytrium</taxon>
    </lineage>
</organism>
<evidence type="ECO:0000256" key="1">
    <source>
        <dbReference type="ARBA" id="ARBA00022786"/>
    </source>
</evidence>
<keyword evidence="1" id="KW-0833">Ubl conjugation pathway</keyword>
<gene>
    <name evidence="3" type="ORF">CAUPRSCDRAFT_939</name>
</gene>
<name>A0A4P9WTC2_9FUNG</name>
<dbReference type="EMBL" id="ML011667">
    <property type="protein sequence ID" value="RKO95463.1"/>
    <property type="molecule type" value="Genomic_DNA"/>
</dbReference>
<accession>A0A4P9WTC2</accession>
<reference evidence="4" key="1">
    <citation type="journal article" date="2018" name="Nat. Microbiol.">
        <title>Leveraging single-cell genomics to expand the fungal tree of life.</title>
        <authorList>
            <person name="Ahrendt S.R."/>
            <person name="Quandt C.A."/>
            <person name="Ciobanu D."/>
            <person name="Clum A."/>
            <person name="Salamov A."/>
            <person name="Andreopoulos B."/>
            <person name="Cheng J.F."/>
            <person name="Woyke T."/>
            <person name="Pelin A."/>
            <person name="Henrissat B."/>
            <person name="Reynolds N.K."/>
            <person name="Benny G.L."/>
            <person name="Smith M.E."/>
            <person name="James T.Y."/>
            <person name="Grigoriev I.V."/>
        </authorList>
    </citation>
    <scope>NUCLEOTIDE SEQUENCE [LARGE SCALE GENOMIC DNA]</scope>
    <source>
        <strain evidence="4">ATCC 52028</strain>
    </source>
</reference>
<dbReference type="Gene3D" id="3.10.110.10">
    <property type="entry name" value="Ubiquitin Conjugating Enzyme"/>
    <property type="match status" value="1"/>
</dbReference>
<dbReference type="InterPro" id="IPR000608">
    <property type="entry name" value="UBC"/>
</dbReference>
<dbReference type="Pfam" id="PF00179">
    <property type="entry name" value="UQ_con"/>
    <property type="match status" value="1"/>
</dbReference>
<dbReference type="PANTHER" id="PTHR24067">
    <property type="entry name" value="UBIQUITIN-CONJUGATING ENZYME E2"/>
    <property type="match status" value="1"/>
</dbReference>
<dbReference type="AlphaFoldDB" id="A0A4P9WTC2"/>
<protein>
    <submittedName>
        <fullName evidence="3">UBC-like protein</fullName>
    </submittedName>
</protein>
<proteinExistence type="predicted"/>
<dbReference type="InterPro" id="IPR016135">
    <property type="entry name" value="UBQ-conjugating_enzyme/RWD"/>
</dbReference>
<sequence>DFRVEPLEDQLLEWHFSLRGPPDGGFRGGRYHGRIVFSPAYPYTPPDILFLHPSGRFEVNRKICLSITSFHTDTWRPSWGVATILTAIRSFFSTPGAGAVAAID</sequence>
<evidence type="ECO:0000313" key="4">
    <source>
        <dbReference type="Proteomes" id="UP000268535"/>
    </source>
</evidence>
<evidence type="ECO:0000313" key="3">
    <source>
        <dbReference type="EMBL" id="RKO95463.1"/>
    </source>
</evidence>
<feature type="non-terminal residue" evidence="3">
    <location>
        <position position="1"/>
    </location>
</feature>
<dbReference type="CDD" id="cd23799">
    <property type="entry name" value="UBCc_UBE2J"/>
    <property type="match status" value="1"/>
</dbReference>
<evidence type="ECO:0000259" key="2">
    <source>
        <dbReference type="PROSITE" id="PS50127"/>
    </source>
</evidence>